<dbReference type="KEGG" id="rgl:CS053_04185"/>
<name>A0A5B9DXG9_9GAMM</name>
<dbReference type="EMBL" id="CP042807">
    <property type="protein sequence ID" value="QEE23804.1"/>
    <property type="molecule type" value="Genomic_DNA"/>
</dbReference>
<protein>
    <submittedName>
        <fullName evidence="1">DUF3011 domain-containing protein</fullName>
    </submittedName>
</protein>
<reference evidence="1 2" key="1">
    <citation type="submission" date="2019-08" db="EMBL/GenBank/DDBJ databases">
        <title>Complete genome sequence of Rhodanobacter glycinis strain T01E-68 isolated from tomato root.</title>
        <authorList>
            <person name="Weon H.-Y."/>
            <person name="Lee S.A."/>
        </authorList>
    </citation>
    <scope>NUCLEOTIDE SEQUENCE [LARGE SCALE GENOMIC DNA]</scope>
    <source>
        <strain evidence="1 2">T01E-68</strain>
    </source>
</reference>
<dbReference type="Proteomes" id="UP000321807">
    <property type="component" value="Chromosome"/>
</dbReference>
<proteinExistence type="predicted"/>
<evidence type="ECO:0000313" key="1">
    <source>
        <dbReference type="EMBL" id="QEE23804.1"/>
    </source>
</evidence>
<dbReference type="InterPro" id="IPR021381">
    <property type="entry name" value="DUF3011"/>
</dbReference>
<dbReference type="AlphaFoldDB" id="A0A5B9DXG9"/>
<accession>A0A5B9DXG9</accession>
<dbReference type="Pfam" id="PF11218">
    <property type="entry name" value="DUF3011"/>
    <property type="match status" value="1"/>
</dbReference>
<gene>
    <name evidence="1" type="ORF">CS053_04185</name>
</gene>
<evidence type="ECO:0000313" key="2">
    <source>
        <dbReference type="Proteomes" id="UP000321807"/>
    </source>
</evidence>
<organism evidence="1 2">
    <name type="scientific">Rhodanobacter glycinis</name>
    <dbReference type="NCBI Taxonomy" id="582702"/>
    <lineage>
        <taxon>Bacteria</taxon>
        <taxon>Pseudomonadati</taxon>
        <taxon>Pseudomonadota</taxon>
        <taxon>Gammaproteobacteria</taxon>
        <taxon>Lysobacterales</taxon>
        <taxon>Rhodanobacteraceae</taxon>
        <taxon>Rhodanobacter</taxon>
    </lineage>
</organism>
<sequence>MSEVRMKPVRAPVVAVVALLTMFAVFGDFAHAQGRAERGGGGREVYCASNDNRGTRCQMPWRDSVLAQQMSHAACVEGETWGRDPYSVWVKGGCRGNFRDARAFGWPGGDHRRGDDREVYCASNDNRGARCQVPWRHAELSRQMSDAPCIEGQTWGSDRYSVWVKKGCRGQFREARGGYRHW</sequence>